<reference evidence="2" key="1">
    <citation type="submission" date="2021-02" db="EMBL/GenBank/DDBJ databases">
        <title>Genome sequence of Rhodospirillales sp. strain TMPK1 isolated from soil.</title>
        <authorList>
            <person name="Nakai R."/>
            <person name="Kusada H."/>
            <person name="Tamaki H."/>
        </authorList>
    </citation>
    <scope>NUCLEOTIDE SEQUENCE</scope>
    <source>
        <strain evidence="2">TMPK1</strain>
    </source>
</reference>
<dbReference type="Proteomes" id="UP000681075">
    <property type="component" value="Unassembled WGS sequence"/>
</dbReference>
<gene>
    <name evidence="2" type="ORF">TMPK1_19370</name>
</gene>
<dbReference type="PANTHER" id="PTHR42815:SF2">
    <property type="entry name" value="FAD-BINDING, PUTATIVE (AFU_ORTHOLOGUE AFUA_6G07600)-RELATED"/>
    <property type="match status" value="1"/>
</dbReference>
<feature type="domain" description="Pyridoxamine 5'-phosphate oxidase N-terminal" evidence="1">
    <location>
        <begin position="165"/>
        <end position="280"/>
    </location>
</feature>
<dbReference type="InterPro" id="IPR012349">
    <property type="entry name" value="Split_barrel_FMN-bd"/>
</dbReference>
<protein>
    <recommendedName>
        <fullName evidence="1">Pyridoxamine 5'-phosphate oxidase N-terminal domain-containing protein</fullName>
    </recommendedName>
</protein>
<dbReference type="SUPFAM" id="SSF50475">
    <property type="entry name" value="FMN-binding split barrel"/>
    <property type="match status" value="1"/>
</dbReference>
<keyword evidence="3" id="KW-1185">Reference proteome</keyword>
<organism evidence="2 3">
    <name type="scientific">Roseiterribacter gracilis</name>
    <dbReference type="NCBI Taxonomy" id="2812848"/>
    <lineage>
        <taxon>Bacteria</taxon>
        <taxon>Pseudomonadati</taxon>
        <taxon>Pseudomonadota</taxon>
        <taxon>Alphaproteobacteria</taxon>
        <taxon>Rhodospirillales</taxon>
        <taxon>Roseiterribacteraceae</taxon>
        <taxon>Roseiterribacter</taxon>
    </lineage>
</organism>
<accession>A0A8S8XF45</accession>
<dbReference type="Pfam" id="PF01243">
    <property type="entry name" value="PNPOx_N"/>
    <property type="match status" value="1"/>
</dbReference>
<dbReference type="RefSeq" id="WP_420242807.1">
    <property type="nucleotide sequence ID" value="NZ_BOPV01000001.1"/>
</dbReference>
<dbReference type="InterPro" id="IPR011576">
    <property type="entry name" value="Pyridox_Oxase_N"/>
</dbReference>
<dbReference type="PANTHER" id="PTHR42815">
    <property type="entry name" value="FAD-BINDING, PUTATIVE (AFU_ORTHOLOGUE AFUA_6G07600)-RELATED"/>
    <property type="match status" value="1"/>
</dbReference>
<sequence>MQEFIGQSPFHAGEIEAQLRAGVQLRGAPIRDFMPDQHRAFFAMLPFVVIATNDAAGWPVASTLAGPQGFIASPDPQHLVIDAGPDAIDPIAPLLVPHAPFALLGIDLATRRRNRANGRVVARDEQGLQLEVLQSFGNCPQYIQGRQAYYVPPAETSALERLPQLDEEALAQIRNADTFFVATSTATRSGPAFGADISHRGGRPGFVRIDDGNLLTIPDFRGNRYFNTLGNLLLEPRAGLLFIDFDRGDLLHVQGTTEILWDGPELDRIEGAERVWRVRVERVWRRRDAVPLRWVFREFSPVTLATGEWLPS</sequence>
<proteinExistence type="predicted"/>
<dbReference type="Gene3D" id="2.30.110.10">
    <property type="entry name" value="Electron Transport, Fmn-binding Protein, Chain A"/>
    <property type="match status" value="1"/>
</dbReference>
<dbReference type="EMBL" id="BOPV01000001">
    <property type="protein sequence ID" value="GIL39700.1"/>
    <property type="molecule type" value="Genomic_DNA"/>
</dbReference>
<name>A0A8S8XF45_9PROT</name>
<evidence type="ECO:0000313" key="3">
    <source>
        <dbReference type="Proteomes" id="UP000681075"/>
    </source>
</evidence>
<evidence type="ECO:0000259" key="1">
    <source>
        <dbReference type="Pfam" id="PF01243"/>
    </source>
</evidence>
<evidence type="ECO:0000313" key="2">
    <source>
        <dbReference type="EMBL" id="GIL39700.1"/>
    </source>
</evidence>
<dbReference type="AlphaFoldDB" id="A0A8S8XF45"/>
<comment type="caution">
    <text evidence="2">The sequence shown here is derived from an EMBL/GenBank/DDBJ whole genome shotgun (WGS) entry which is preliminary data.</text>
</comment>